<name>A0A444YKA7_ARAHY</name>
<keyword evidence="1" id="KW-1133">Transmembrane helix</keyword>
<keyword evidence="3" id="KW-1185">Reference proteome</keyword>
<dbReference type="Proteomes" id="UP000289738">
    <property type="component" value="Chromosome B06"/>
</dbReference>
<dbReference type="EMBL" id="SDMP01000016">
    <property type="protein sequence ID" value="RYR02342.1"/>
    <property type="molecule type" value="Genomic_DNA"/>
</dbReference>
<organism evidence="2 3">
    <name type="scientific">Arachis hypogaea</name>
    <name type="common">Peanut</name>
    <dbReference type="NCBI Taxonomy" id="3818"/>
    <lineage>
        <taxon>Eukaryota</taxon>
        <taxon>Viridiplantae</taxon>
        <taxon>Streptophyta</taxon>
        <taxon>Embryophyta</taxon>
        <taxon>Tracheophyta</taxon>
        <taxon>Spermatophyta</taxon>
        <taxon>Magnoliopsida</taxon>
        <taxon>eudicotyledons</taxon>
        <taxon>Gunneridae</taxon>
        <taxon>Pentapetalae</taxon>
        <taxon>rosids</taxon>
        <taxon>fabids</taxon>
        <taxon>Fabales</taxon>
        <taxon>Fabaceae</taxon>
        <taxon>Papilionoideae</taxon>
        <taxon>50 kb inversion clade</taxon>
        <taxon>dalbergioids sensu lato</taxon>
        <taxon>Dalbergieae</taxon>
        <taxon>Pterocarpus clade</taxon>
        <taxon>Arachis</taxon>
    </lineage>
</organism>
<evidence type="ECO:0000256" key="1">
    <source>
        <dbReference type="SAM" id="Phobius"/>
    </source>
</evidence>
<keyword evidence="1" id="KW-0812">Transmembrane</keyword>
<evidence type="ECO:0000313" key="2">
    <source>
        <dbReference type="EMBL" id="RYR02342.1"/>
    </source>
</evidence>
<feature type="transmembrane region" description="Helical" evidence="1">
    <location>
        <begin position="113"/>
        <end position="131"/>
    </location>
</feature>
<reference evidence="2 3" key="1">
    <citation type="submission" date="2019-01" db="EMBL/GenBank/DDBJ databases">
        <title>Sequencing of cultivated peanut Arachis hypogaea provides insights into genome evolution and oil improvement.</title>
        <authorList>
            <person name="Chen X."/>
        </authorList>
    </citation>
    <scope>NUCLEOTIDE SEQUENCE [LARGE SCALE GENOMIC DNA]</scope>
    <source>
        <strain evidence="3">cv. Fuhuasheng</strain>
        <tissue evidence="2">Leaves</tissue>
    </source>
</reference>
<sequence>MNALSFFPSFVYGERITMMYIRTIVEGFQWHKAGLCNFYAWVWENVTAHIPHGASNLSLRLNTNLSRFDLAQYGTCFSTVIGLSRVTCINESENARPLIMKNRYFFRYRLHRSPLLAFSFLFLFFFSTRVLRYGSGLTST</sequence>
<gene>
    <name evidence="2" type="ORF">Ahy_B06g081141</name>
</gene>
<evidence type="ECO:0000313" key="3">
    <source>
        <dbReference type="Proteomes" id="UP000289738"/>
    </source>
</evidence>
<protein>
    <submittedName>
        <fullName evidence="2">Uncharacterized protein</fullName>
    </submittedName>
</protein>
<keyword evidence="1" id="KW-0472">Membrane</keyword>
<proteinExistence type="predicted"/>
<accession>A0A444YKA7</accession>
<comment type="caution">
    <text evidence="2">The sequence shown here is derived from an EMBL/GenBank/DDBJ whole genome shotgun (WGS) entry which is preliminary data.</text>
</comment>
<dbReference type="AlphaFoldDB" id="A0A444YKA7"/>